<keyword evidence="1" id="KW-0812">Transmembrane</keyword>
<organism evidence="2 3">
    <name type="scientific">Nakamurella aerolata</name>
    <dbReference type="NCBI Taxonomy" id="1656892"/>
    <lineage>
        <taxon>Bacteria</taxon>
        <taxon>Bacillati</taxon>
        <taxon>Actinomycetota</taxon>
        <taxon>Actinomycetes</taxon>
        <taxon>Nakamurellales</taxon>
        <taxon>Nakamurellaceae</taxon>
        <taxon>Nakamurella</taxon>
    </lineage>
</organism>
<keyword evidence="3" id="KW-1185">Reference proteome</keyword>
<dbReference type="Proteomes" id="UP000562984">
    <property type="component" value="Unassembled WGS sequence"/>
</dbReference>
<dbReference type="AlphaFoldDB" id="A0A848ZZS1"/>
<name>A0A848ZZS1_9ACTN</name>
<proteinExistence type="predicted"/>
<evidence type="ECO:0000313" key="3">
    <source>
        <dbReference type="Proteomes" id="UP000562984"/>
    </source>
</evidence>
<dbReference type="RefSeq" id="WP_171197971.1">
    <property type="nucleotide sequence ID" value="NZ_JABEND010000001.1"/>
</dbReference>
<evidence type="ECO:0000256" key="1">
    <source>
        <dbReference type="SAM" id="Phobius"/>
    </source>
</evidence>
<comment type="caution">
    <text evidence="2">The sequence shown here is derived from an EMBL/GenBank/DDBJ whole genome shotgun (WGS) entry which is preliminary data.</text>
</comment>
<accession>A0A848ZZS1</accession>
<feature type="transmembrane region" description="Helical" evidence="1">
    <location>
        <begin position="72"/>
        <end position="92"/>
    </location>
</feature>
<keyword evidence="1" id="KW-1133">Transmembrane helix</keyword>
<evidence type="ECO:0000313" key="2">
    <source>
        <dbReference type="EMBL" id="NNG34314.1"/>
    </source>
</evidence>
<keyword evidence="1" id="KW-0472">Membrane</keyword>
<feature type="transmembrane region" description="Helical" evidence="1">
    <location>
        <begin position="15"/>
        <end position="40"/>
    </location>
</feature>
<dbReference type="EMBL" id="JABEND010000001">
    <property type="protein sequence ID" value="NNG34314.1"/>
    <property type="molecule type" value="Genomic_DNA"/>
</dbReference>
<feature type="transmembrane region" description="Helical" evidence="1">
    <location>
        <begin position="99"/>
        <end position="118"/>
    </location>
</feature>
<protein>
    <submittedName>
        <fullName evidence="2">Uncharacterized protein</fullName>
    </submittedName>
</protein>
<gene>
    <name evidence="2" type="ORF">HKD39_00970</name>
</gene>
<reference evidence="2 3" key="1">
    <citation type="submission" date="2020-05" db="EMBL/GenBank/DDBJ databases">
        <title>Nakamurella sp. DB0629 isolated from air conditioner.</title>
        <authorList>
            <person name="Kim D.H."/>
            <person name="Kim D.-U."/>
        </authorList>
    </citation>
    <scope>NUCLEOTIDE SEQUENCE [LARGE SCALE GENOMIC DNA]</scope>
    <source>
        <strain evidence="2 3">DB0629</strain>
    </source>
</reference>
<feature type="transmembrane region" description="Helical" evidence="1">
    <location>
        <begin position="133"/>
        <end position="154"/>
    </location>
</feature>
<sequence>MTAASRARTLLHQPAGVALGSVAVVAGAAIVVIAAFLPWLKSGETLRSSFQTTRLLERFHVLPDAVQPLVPLWPVLPPLVVLPLLLIALRCWRWAGASAAVLAMVFAFAAGGGLYYGADVSALGVSLATDGPVLMIAGAAVLFGGGLTLLVAGYRRRPV</sequence>